<dbReference type="GO" id="GO:0004315">
    <property type="term" value="F:3-oxoacyl-[acyl-carrier-protein] synthase activity"/>
    <property type="evidence" value="ECO:0007669"/>
    <property type="project" value="InterPro"/>
</dbReference>
<evidence type="ECO:0000256" key="4">
    <source>
        <dbReference type="ARBA" id="ARBA00022679"/>
    </source>
</evidence>
<evidence type="ECO:0000313" key="12">
    <source>
        <dbReference type="EMBL" id="OUN41408.1"/>
    </source>
</evidence>
<evidence type="ECO:0000256" key="8">
    <source>
        <dbReference type="ARBA" id="ARBA00023268"/>
    </source>
</evidence>
<reference evidence="13" key="1">
    <citation type="submission" date="2017-04" db="EMBL/GenBank/DDBJ databases">
        <title>Function of individual gut microbiota members based on whole genome sequencing of pure cultures obtained from chicken caecum.</title>
        <authorList>
            <person name="Medvecky M."/>
            <person name="Cejkova D."/>
            <person name="Polansky O."/>
            <person name="Karasova D."/>
            <person name="Kubasova T."/>
            <person name="Cizek A."/>
            <person name="Rychlik I."/>
        </authorList>
    </citation>
    <scope>NUCLEOTIDE SEQUENCE [LARGE SCALE GENOMIC DNA]</scope>
    <source>
        <strain evidence="13">An70</strain>
    </source>
</reference>
<dbReference type="Proteomes" id="UP000196560">
    <property type="component" value="Unassembled WGS sequence"/>
</dbReference>
<keyword evidence="3" id="KW-0444">Lipid biosynthesis</keyword>
<dbReference type="AlphaFoldDB" id="A0A1Y3U2J0"/>
<dbReference type="InterPro" id="IPR013747">
    <property type="entry name" value="ACP_syn_III_C"/>
</dbReference>
<dbReference type="Pfam" id="PF08541">
    <property type="entry name" value="ACP_syn_III_C"/>
    <property type="match status" value="1"/>
</dbReference>
<accession>A0A1Y3U2J0</accession>
<keyword evidence="6" id="KW-0443">Lipid metabolism</keyword>
<keyword evidence="8" id="KW-0511">Multifunctional enzyme</keyword>
<dbReference type="SUPFAM" id="SSF53901">
    <property type="entry name" value="Thiolase-like"/>
    <property type="match status" value="1"/>
</dbReference>
<comment type="caution">
    <text evidence="12">The sequence shown here is derived from an EMBL/GenBank/DDBJ whole genome shotgun (WGS) entry which is preliminary data.</text>
</comment>
<keyword evidence="13" id="KW-1185">Reference proteome</keyword>
<comment type="pathway">
    <text evidence="1">Lipid metabolism.</text>
</comment>
<proteinExistence type="inferred from homology"/>
<dbReference type="NCBIfam" id="TIGR00747">
    <property type="entry name" value="fabH"/>
    <property type="match status" value="1"/>
</dbReference>
<dbReference type="InterPro" id="IPR013751">
    <property type="entry name" value="ACP_syn_III_N"/>
</dbReference>
<keyword evidence="4" id="KW-0808">Transferase</keyword>
<comment type="similarity">
    <text evidence="2">Belongs to the thiolase-like superfamily. FabH family.</text>
</comment>
<evidence type="ECO:0000259" key="10">
    <source>
        <dbReference type="Pfam" id="PF08541"/>
    </source>
</evidence>
<evidence type="ECO:0000256" key="7">
    <source>
        <dbReference type="ARBA" id="ARBA00023160"/>
    </source>
</evidence>
<evidence type="ECO:0000256" key="5">
    <source>
        <dbReference type="ARBA" id="ARBA00022832"/>
    </source>
</evidence>
<keyword evidence="9" id="KW-0012">Acyltransferase</keyword>
<keyword evidence="5" id="KW-0276">Fatty acid metabolism</keyword>
<dbReference type="RefSeq" id="WP_022348680.1">
    <property type="nucleotide sequence ID" value="NZ_NFHO01000014.1"/>
</dbReference>
<dbReference type="Pfam" id="PF08545">
    <property type="entry name" value="ACP_syn_III"/>
    <property type="match status" value="1"/>
</dbReference>
<dbReference type="EMBL" id="NFHO01000014">
    <property type="protein sequence ID" value="OUN41408.1"/>
    <property type="molecule type" value="Genomic_DNA"/>
</dbReference>
<evidence type="ECO:0000256" key="2">
    <source>
        <dbReference type="ARBA" id="ARBA00008642"/>
    </source>
</evidence>
<gene>
    <name evidence="12" type="ORF">B5G21_09755</name>
</gene>
<sequence>MAFHITGTGSALPQRSVTNDELSSFLDTSDEWIAARTGIRERRICTTETLDELAIAACQRALDAAGITAADIDLIVCSTTSGDHLMPAEACAIAEGLGVDCPAFDVSAACAGFVFALDIVDGFFVRGRSKRALIVSAEKMSRILDWSDRATCVLFGDGAAACVVEAGGESPLAINLACKPNLTALAVPGIAGTSPFDETRDGNDACSAGATAQACALTMKGQQVFKFGVTTICDAVNGLCEQAGIEVSAIDHFIFHQANERILAAASARLGLDDTKVARTLAHTGNISSACIPYTIDTLARNGELKQGELIALVGFGAGLDTGSCLMRWS</sequence>
<dbReference type="GO" id="GO:0006633">
    <property type="term" value="P:fatty acid biosynthetic process"/>
    <property type="evidence" value="ECO:0007669"/>
    <property type="project" value="UniProtKB-KW"/>
</dbReference>
<dbReference type="PANTHER" id="PTHR43091:SF1">
    <property type="entry name" value="BETA-KETOACYL-[ACYL-CARRIER-PROTEIN] SYNTHASE III, CHLOROPLASTIC"/>
    <property type="match status" value="1"/>
</dbReference>
<dbReference type="Gene3D" id="3.40.47.10">
    <property type="match status" value="1"/>
</dbReference>
<dbReference type="InterPro" id="IPR004655">
    <property type="entry name" value="FabH"/>
</dbReference>
<protein>
    <submittedName>
        <fullName evidence="12">3-oxoacyl-ACP synthase</fullName>
    </submittedName>
</protein>
<feature type="domain" description="Beta-ketoacyl-[acyl-carrier-protein] synthase III C-terminal" evidence="10">
    <location>
        <begin position="240"/>
        <end position="329"/>
    </location>
</feature>
<dbReference type="PANTHER" id="PTHR43091">
    <property type="entry name" value="3-OXOACYL-[ACYL-CARRIER-PROTEIN] SYNTHASE"/>
    <property type="match status" value="1"/>
</dbReference>
<organism evidence="12 13">
    <name type="scientific">Enorma massiliensis</name>
    <dbReference type="NCBI Taxonomy" id="1472761"/>
    <lineage>
        <taxon>Bacteria</taxon>
        <taxon>Bacillati</taxon>
        <taxon>Actinomycetota</taxon>
        <taxon>Coriobacteriia</taxon>
        <taxon>Coriobacteriales</taxon>
        <taxon>Coriobacteriaceae</taxon>
        <taxon>Enorma</taxon>
    </lineage>
</organism>
<evidence type="ECO:0000256" key="6">
    <source>
        <dbReference type="ARBA" id="ARBA00023098"/>
    </source>
</evidence>
<dbReference type="InterPro" id="IPR016039">
    <property type="entry name" value="Thiolase-like"/>
</dbReference>
<feature type="domain" description="Beta-ketoacyl-[acyl-carrier-protein] synthase III N-terminal" evidence="11">
    <location>
        <begin position="104"/>
        <end position="170"/>
    </location>
</feature>
<name>A0A1Y3U2J0_9ACTN</name>
<keyword evidence="7" id="KW-0275">Fatty acid biosynthesis</keyword>
<evidence type="ECO:0000256" key="3">
    <source>
        <dbReference type="ARBA" id="ARBA00022516"/>
    </source>
</evidence>
<evidence type="ECO:0000256" key="1">
    <source>
        <dbReference type="ARBA" id="ARBA00005189"/>
    </source>
</evidence>
<dbReference type="eggNOG" id="COG0332">
    <property type="taxonomic scope" value="Bacteria"/>
</dbReference>
<dbReference type="CDD" id="cd00830">
    <property type="entry name" value="KAS_III"/>
    <property type="match status" value="1"/>
</dbReference>
<evidence type="ECO:0000256" key="9">
    <source>
        <dbReference type="ARBA" id="ARBA00023315"/>
    </source>
</evidence>
<dbReference type="STRING" id="1118060.GCA_000311845_01359"/>
<evidence type="ECO:0000259" key="11">
    <source>
        <dbReference type="Pfam" id="PF08545"/>
    </source>
</evidence>
<dbReference type="NCBIfam" id="NF006829">
    <property type="entry name" value="PRK09352.1"/>
    <property type="match status" value="1"/>
</dbReference>
<evidence type="ECO:0000313" key="13">
    <source>
        <dbReference type="Proteomes" id="UP000196560"/>
    </source>
</evidence>